<dbReference type="SMR" id="A0AAE9C8V7"/>
<dbReference type="Proteomes" id="UP000828108">
    <property type="component" value="Segment"/>
</dbReference>
<evidence type="ECO:0000313" key="1">
    <source>
        <dbReference type="EMBL" id="UGL60039.1"/>
    </source>
</evidence>
<reference evidence="1 2" key="1">
    <citation type="submission" date="2021-02" db="EMBL/GenBank/DDBJ databases">
        <authorList>
            <person name="Zhang R."/>
            <person name="Yu X."/>
            <person name="Xu J."/>
            <person name="Liu X."/>
        </authorList>
    </citation>
    <scope>NUCLEOTIDE SEQUENCE [LARGE SCALE GENOMIC DNA]</scope>
</reference>
<protein>
    <submittedName>
        <fullName evidence="1">Uncharacterized protein</fullName>
    </submittedName>
</protein>
<organism evidence="1 2">
    <name type="scientific">Escherichia phage vB_EcoM_RZ</name>
    <dbReference type="NCBI Taxonomy" id="2893954"/>
    <lineage>
        <taxon>Viruses</taxon>
        <taxon>Duplodnaviria</taxon>
        <taxon>Heunggongvirae</taxon>
        <taxon>Uroviricota</taxon>
        <taxon>Caudoviricetes</taxon>
        <taxon>Pantevenvirales</taxon>
        <taxon>Straboviridae</taxon>
        <taxon>Tevenvirinae</taxon>
        <taxon>Gaprivervirus</taxon>
        <taxon>Gaprivervirus arezed</taxon>
    </lineage>
</organism>
<dbReference type="GeneID" id="77926651"/>
<accession>A0AAE9C8V7</accession>
<dbReference type="RefSeq" id="YP_010651060.1">
    <property type="nucleotide sequence ID" value="NC_070780.1"/>
</dbReference>
<proteinExistence type="predicted"/>
<dbReference type="EMBL" id="MW598459">
    <property type="protein sequence ID" value="UGL60039.1"/>
    <property type="molecule type" value="Genomic_DNA"/>
</dbReference>
<keyword evidence="2" id="KW-1185">Reference proteome</keyword>
<evidence type="ECO:0000313" key="2">
    <source>
        <dbReference type="Proteomes" id="UP000828108"/>
    </source>
</evidence>
<dbReference type="KEGG" id="vg:77926651"/>
<name>A0AAE9C8V7_9CAUD</name>
<sequence length="36" mass="4079">MKNISKILDEMVISANRITEIVNEMKARAAIMKSTK</sequence>